<evidence type="ECO:0000313" key="3">
    <source>
        <dbReference type="Proteomes" id="UP001281761"/>
    </source>
</evidence>
<feature type="region of interest" description="Disordered" evidence="1">
    <location>
        <begin position="1020"/>
        <end position="1056"/>
    </location>
</feature>
<dbReference type="Proteomes" id="UP001281761">
    <property type="component" value="Unassembled WGS sequence"/>
</dbReference>
<protein>
    <submittedName>
        <fullName evidence="2">Uncharacterized protein</fullName>
    </submittedName>
</protein>
<reference evidence="2 3" key="1">
    <citation type="journal article" date="2022" name="bioRxiv">
        <title>Genomics of Preaxostyla Flagellates Illuminates Evolutionary Transitions and the Path Towards Mitochondrial Loss.</title>
        <authorList>
            <person name="Novak L.V.F."/>
            <person name="Treitli S.C."/>
            <person name="Pyrih J."/>
            <person name="Halakuc P."/>
            <person name="Pipaliya S.V."/>
            <person name="Vacek V."/>
            <person name="Brzon O."/>
            <person name="Soukal P."/>
            <person name="Eme L."/>
            <person name="Dacks J.B."/>
            <person name="Karnkowska A."/>
            <person name="Elias M."/>
            <person name="Hampl V."/>
        </authorList>
    </citation>
    <scope>NUCLEOTIDE SEQUENCE [LARGE SCALE GENOMIC DNA]</scope>
    <source>
        <strain evidence="2">NAU3</strain>
        <tissue evidence="2">Gut</tissue>
    </source>
</reference>
<evidence type="ECO:0000256" key="1">
    <source>
        <dbReference type="SAM" id="MobiDB-lite"/>
    </source>
</evidence>
<sequence>MWIFQGHQPLSLTEIVSTTSLQKTHHNSQTTNCHATLSQSFGGAISWYTSPSTFHFTIYNCRFSNNTAGHGGHLHVLNCSAVTAAQCTFTDSRSTSDSPLSQKQSILLLYWGDYRFDNCTISNNEGDFTGGLYLIQDLSSYSIVLTDVLFKDNICTDTTISQHVTDCIYYGGTDHANVKFFDCFSTSAQPHCGNDRASKNYPERIGPSIATFEQTIRENENGDGFEVVVSFEGVFTGTSRKYDVTLKNADGTEFVAEKVSFSKTTGTTQFPLNNPSVHSLHSSTSYSIVDVKKSPSQTTSNELAVGDVEEPDWTWWHHTPESRAGNMVGLSFTTPAGPAQIDIKADLSQSNLNEAIVHVTVSSISTGSFTLVVFDQSDPLKTEITIGPFSFSISNTETTSSHTVLIHPSGKLSYGKTYTVKTLSSSTLIVSHSSPPFQVPCLLRSASASLNLSDFDEVFVSLTAFGFPSSTPITLTIVEVDEDDTPTGTPFTLTGTPTTKGDSTHILTTRVETTKLQHTRRYQITQCDVTGVKTVLDGRIIFRVPARPTLTDLDFSFGTTSNTTFHLILAGTDLPVGETFLVLLVGFDEEIEVKFSSKSRGSSTELALGWPDTLQFDTAYPLVSVIHKETSTVSIPSTHLILQTGSRPNPLIVFVADSSNSDPKFCGAVERPCSSVEVAQTVIDAIGTPNAIIKLLTTIVISSTGNDENDGTESGPLLTLHAALQKVTDEQIEEWVMEIADWCRIGKRTELGLEQEGLSVVVRGGEGRKLDCTLTDSAQADEQRDSKEQGMVSVSKNTLSFVDVMFVVTSSNQGRRELGGGCVLVEMEEKGRSVSSCRVDLRESRFLGCTLSWVGKRDGVEVVGGSGFLIVGRRVKGVVLLDGVRLSSCSCVGDVGCVAFSGGVCVWEGVPFFVDRRGMVVSGCSFGSLELKRISSSPSSSSQPLSPRFTPLRTQPISPFALCHTSSSLSPRLSIQSLPIPTLHVNFTVHSSHRSQHLPLHQITPLDIFTESTNLLLHPPHSALHPSSHLSSSVVPPSSPPSATLRPPPHSNSSRQLECSFLPSSSRYSPPPKPATRHLHRILPATSTTLRITSIDHSSTSKLLSSIHHTPPSTCPAPSRRVSSHHPLFLIDCPPFVALRTLFKLHSVIVCHCGTDFLDV</sequence>
<dbReference type="InterPro" id="IPR011050">
    <property type="entry name" value="Pectin_lyase_fold/virulence"/>
</dbReference>
<comment type="caution">
    <text evidence="2">The sequence shown here is derived from an EMBL/GenBank/DDBJ whole genome shotgun (WGS) entry which is preliminary data.</text>
</comment>
<dbReference type="EMBL" id="JARBJD010000008">
    <property type="protein sequence ID" value="KAK2963020.1"/>
    <property type="molecule type" value="Genomic_DNA"/>
</dbReference>
<evidence type="ECO:0000313" key="2">
    <source>
        <dbReference type="EMBL" id="KAK2963020.1"/>
    </source>
</evidence>
<proteinExistence type="predicted"/>
<name>A0ABQ9YH91_9EUKA</name>
<accession>A0ABQ9YH91</accession>
<feature type="compositionally biased region" description="Low complexity" evidence="1">
    <location>
        <begin position="1020"/>
        <end position="1036"/>
    </location>
</feature>
<dbReference type="SUPFAM" id="SSF51126">
    <property type="entry name" value="Pectin lyase-like"/>
    <property type="match status" value="1"/>
</dbReference>
<keyword evidence="3" id="KW-1185">Reference proteome</keyword>
<gene>
    <name evidence="2" type="ORF">BLNAU_2043</name>
</gene>
<organism evidence="2 3">
    <name type="scientific">Blattamonas nauphoetae</name>
    <dbReference type="NCBI Taxonomy" id="2049346"/>
    <lineage>
        <taxon>Eukaryota</taxon>
        <taxon>Metamonada</taxon>
        <taxon>Preaxostyla</taxon>
        <taxon>Oxymonadida</taxon>
        <taxon>Blattamonas</taxon>
    </lineage>
</organism>